<evidence type="ECO:0000256" key="10">
    <source>
        <dbReference type="HAMAP-Rule" id="MF_00135"/>
    </source>
</evidence>
<keyword evidence="6 10" id="KW-0028">Amino-acid biosynthesis</keyword>
<reference evidence="12 13" key="1">
    <citation type="submission" date="2020-03" db="EMBL/GenBank/DDBJ databases">
        <title>Soil Listeria distribution.</title>
        <authorList>
            <person name="Liao J."/>
            <person name="Wiedmann M."/>
        </authorList>
    </citation>
    <scope>NUCLEOTIDE SEQUENCE [LARGE SCALE GENOMIC DNA]</scope>
    <source>
        <strain evidence="12 13">FSL L7-0741</strain>
    </source>
</reference>
<keyword evidence="7 10" id="KW-0822">Tryptophan biosynthesis</keyword>
<dbReference type="FunFam" id="3.20.20.70:FF:000075">
    <property type="entry name" value="Tryptophan biosynthesis protein TRP1"/>
    <property type="match status" value="1"/>
</dbReference>
<evidence type="ECO:0000313" key="13">
    <source>
        <dbReference type="Proteomes" id="UP000535908"/>
    </source>
</evidence>
<comment type="catalytic activity">
    <reaction evidence="1 10">
        <text>N-(5-phospho-beta-D-ribosyl)anthranilate = 1-(2-carboxyphenylamino)-1-deoxy-D-ribulose 5-phosphate</text>
        <dbReference type="Rhea" id="RHEA:21540"/>
        <dbReference type="ChEBI" id="CHEBI:18277"/>
        <dbReference type="ChEBI" id="CHEBI:58613"/>
        <dbReference type="EC" id="5.3.1.24"/>
    </reaction>
</comment>
<dbReference type="EMBL" id="JAARWN010000001">
    <property type="protein sequence ID" value="MBC1934734.1"/>
    <property type="molecule type" value="Genomic_DNA"/>
</dbReference>
<dbReference type="InterPro" id="IPR001240">
    <property type="entry name" value="PRAI_dom"/>
</dbReference>
<evidence type="ECO:0000259" key="11">
    <source>
        <dbReference type="Pfam" id="PF00697"/>
    </source>
</evidence>
<dbReference type="InterPro" id="IPR011060">
    <property type="entry name" value="RibuloseP-bd_barrel"/>
</dbReference>
<dbReference type="GO" id="GO:0000162">
    <property type="term" value="P:L-tryptophan biosynthetic process"/>
    <property type="evidence" value="ECO:0007669"/>
    <property type="project" value="UniProtKB-UniRule"/>
</dbReference>
<evidence type="ECO:0000256" key="7">
    <source>
        <dbReference type="ARBA" id="ARBA00022822"/>
    </source>
</evidence>
<comment type="pathway">
    <text evidence="2 10">Amino-acid biosynthesis; L-tryptophan biosynthesis; L-tryptophan from chorismate: step 3/5.</text>
</comment>
<dbReference type="EC" id="5.3.1.24" evidence="4 10"/>
<dbReference type="Gene3D" id="3.20.20.70">
    <property type="entry name" value="Aldolase class I"/>
    <property type="match status" value="1"/>
</dbReference>
<organism evidence="12 13">
    <name type="scientific">Listeria grandensis</name>
    <dbReference type="NCBI Taxonomy" id="1494963"/>
    <lineage>
        <taxon>Bacteria</taxon>
        <taxon>Bacillati</taxon>
        <taxon>Bacillota</taxon>
        <taxon>Bacilli</taxon>
        <taxon>Bacillales</taxon>
        <taxon>Listeriaceae</taxon>
        <taxon>Listeria</taxon>
    </lineage>
</organism>
<dbReference type="GO" id="GO:0004640">
    <property type="term" value="F:phosphoribosylanthranilate isomerase activity"/>
    <property type="evidence" value="ECO:0007669"/>
    <property type="project" value="UniProtKB-UniRule"/>
</dbReference>
<comment type="similarity">
    <text evidence="3 10">Belongs to the TrpF family.</text>
</comment>
<evidence type="ECO:0000256" key="3">
    <source>
        <dbReference type="ARBA" id="ARBA00007571"/>
    </source>
</evidence>
<gene>
    <name evidence="10" type="primary">trpF</name>
    <name evidence="12" type="ORF">HCA69_00050</name>
</gene>
<dbReference type="PANTHER" id="PTHR42894">
    <property type="entry name" value="N-(5'-PHOSPHORIBOSYL)ANTHRANILATE ISOMERASE"/>
    <property type="match status" value="1"/>
</dbReference>
<evidence type="ECO:0000256" key="9">
    <source>
        <dbReference type="ARBA" id="ARBA00023235"/>
    </source>
</evidence>
<evidence type="ECO:0000256" key="5">
    <source>
        <dbReference type="ARBA" id="ARBA00022272"/>
    </source>
</evidence>
<dbReference type="PANTHER" id="PTHR42894:SF1">
    <property type="entry name" value="N-(5'-PHOSPHORIBOSYL)ANTHRANILATE ISOMERASE"/>
    <property type="match status" value="1"/>
</dbReference>
<name>A0A7X1CN80_9LIST</name>
<dbReference type="Proteomes" id="UP000535908">
    <property type="component" value="Unassembled WGS sequence"/>
</dbReference>
<dbReference type="AlphaFoldDB" id="A0A7X1CN80"/>
<feature type="domain" description="N-(5'phosphoribosyl) anthranilate isomerase (PRAI)" evidence="11">
    <location>
        <begin position="4"/>
        <end position="198"/>
    </location>
</feature>
<keyword evidence="8 10" id="KW-0057">Aromatic amino acid biosynthesis</keyword>
<dbReference type="RefSeq" id="WP_185525144.1">
    <property type="nucleotide sequence ID" value="NZ_JAARWN010000001.1"/>
</dbReference>
<dbReference type="InterPro" id="IPR044643">
    <property type="entry name" value="TrpF_fam"/>
</dbReference>
<comment type="caution">
    <text evidence="12">The sequence shown here is derived from an EMBL/GenBank/DDBJ whole genome shotgun (WGS) entry which is preliminary data.</text>
</comment>
<dbReference type="HAMAP" id="MF_00135">
    <property type="entry name" value="PRAI"/>
    <property type="match status" value="1"/>
</dbReference>
<evidence type="ECO:0000256" key="6">
    <source>
        <dbReference type="ARBA" id="ARBA00022605"/>
    </source>
</evidence>
<evidence type="ECO:0000256" key="1">
    <source>
        <dbReference type="ARBA" id="ARBA00001164"/>
    </source>
</evidence>
<protein>
    <recommendedName>
        <fullName evidence="5 10">N-(5'-phosphoribosyl)anthranilate isomerase</fullName>
        <shortName evidence="10">PRAI</shortName>
        <ecNumber evidence="4 10">5.3.1.24</ecNumber>
    </recommendedName>
</protein>
<dbReference type="Pfam" id="PF00697">
    <property type="entry name" value="PRAI"/>
    <property type="match status" value="1"/>
</dbReference>
<evidence type="ECO:0000256" key="4">
    <source>
        <dbReference type="ARBA" id="ARBA00012572"/>
    </source>
</evidence>
<dbReference type="CDD" id="cd00405">
    <property type="entry name" value="PRAI"/>
    <property type="match status" value="1"/>
</dbReference>
<evidence type="ECO:0000313" key="12">
    <source>
        <dbReference type="EMBL" id="MBC1934734.1"/>
    </source>
</evidence>
<evidence type="ECO:0000256" key="8">
    <source>
        <dbReference type="ARBA" id="ARBA00023141"/>
    </source>
</evidence>
<keyword evidence="9 10" id="KW-0413">Isomerase</keyword>
<dbReference type="InterPro" id="IPR013785">
    <property type="entry name" value="Aldolase_TIM"/>
</dbReference>
<proteinExistence type="inferred from homology"/>
<sequence length="207" mass="22354">MTQIKICGLKYRPDIEVAVEQGADMIGFVFAASKRQVTPDQARILARDIPETVKKVGVFVNESPAEINRIAAMVPLDIVQCHGQETSADLALINHPTIKAFPVKAGRMEGDITAYPDSLILLDAPATQFEGGSGETFDWEALGETELPNERLIIAGGLNVANVGIAIQQFHPFAVDISSGVETNGTKDPEKIIAFIQKVRGAEENEL</sequence>
<dbReference type="UniPathway" id="UPA00035">
    <property type="reaction ID" value="UER00042"/>
</dbReference>
<dbReference type="NCBIfam" id="NF002300">
    <property type="entry name" value="PRK01222.1-7"/>
    <property type="match status" value="1"/>
</dbReference>
<dbReference type="SUPFAM" id="SSF51366">
    <property type="entry name" value="Ribulose-phoshate binding barrel"/>
    <property type="match status" value="1"/>
</dbReference>
<evidence type="ECO:0000256" key="2">
    <source>
        <dbReference type="ARBA" id="ARBA00004664"/>
    </source>
</evidence>
<accession>A0A7X1CN80</accession>